<dbReference type="OrthoDB" id="2576496at2759"/>
<dbReference type="KEGG" id="cne:CNM01645"/>
<evidence type="ECO:0000313" key="5">
    <source>
        <dbReference type="Proteomes" id="UP000002149"/>
    </source>
</evidence>
<dbReference type="Proteomes" id="UP000002149">
    <property type="component" value="Chromosome 13"/>
</dbReference>
<dbReference type="VEuPathDB" id="FungiDB:CNM01645"/>
<proteinExistence type="predicted"/>
<keyword evidence="5" id="KW-1185">Reference proteome</keyword>
<organism evidence="4 5">
    <name type="scientific">Cryptococcus deneoformans (strain JEC21 / ATCC MYA-565)</name>
    <name type="common">Cryptococcus neoformans var. neoformans serotype D</name>
    <dbReference type="NCBI Taxonomy" id="214684"/>
    <lineage>
        <taxon>Eukaryota</taxon>
        <taxon>Fungi</taxon>
        <taxon>Dikarya</taxon>
        <taxon>Basidiomycota</taxon>
        <taxon>Agaricomycotina</taxon>
        <taxon>Tremellomycetes</taxon>
        <taxon>Tremellales</taxon>
        <taxon>Cryptococcaceae</taxon>
        <taxon>Cryptococcus</taxon>
        <taxon>Cryptococcus neoformans species complex</taxon>
    </lineage>
</organism>
<accession>A0A0S2LIX5</accession>
<feature type="region of interest" description="Disordered" evidence="2">
    <location>
        <begin position="79"/>
        <end position="192"/>
    </location>
</feature>
<keyword evidence="1" id="KW-0175">Coiled coil</keyword>
<dbReference type="SMART" id="SM00355">
    <property type="entry name" value="ZnF_C2H2"/>
    <property type="match status" value="3"/>
</dbReference>
<gene>
    <name evidence="4" type="ordered locus">CNM01645</name>
</gene>
<evidence type="ECO:0000259" key="3">
    <source>
        <dbReference type="SMART" id="SM00355"/>
    </source>
</evidence>
<evidence type="ECO:0000256" key="1">
    <source>
        <dbReference type="SAM" id="Coils"/>
    </source>
</evidence>
<dbReference type="EMBL" id="AE017353">
    <property type="protein sequence ID" value="ALO60839.1"/>
    <property type="molecule type" value="Genomic_DNA"/>
</dbReference>
<feature type="compositionally biased region" description="Low complexity" evidence="2">
    <location>
        <begin position="111"/>
        <end position="120"/>
    </location>
</feature>
<feature type="domain" description="C2H2-type" evidence="3">
    <location>
        <begin position="291"/>
        <end position="316"/>
    </location>
</feature>
<feature type="compositionally biased region" description="Basic and acidic residues" evidence="2">
    <location>
        <begin position="180"/>
        <end position="190"/>
    </location>
</feature>
<feature type="domain" description="C2H2-type" evidence="3">
    <location>
        <begin position="334"/>
        <end position="361"/>
    </location>
</feature>
<dbReference type="InParanoid" id="A0A0S2LIX5"/>
<name>A0A0S2LIX5_CRYD1</name>
<dbReference type="InterPro" id="IPR013087">
    <property type="entry name" value="Znf_C2H2_type"/>
</dbReference>
<dbReference type="PaxDb" id="214684-A0A0S2LIX5"/>
<dbReference type="RefSeq" id="XP_024514420.1">
    <property type="nucleotide sequence ID" value="XM_024658856.1"/>
</dbReference>
<evidence type="ECO:0000313" key="4">
    <source>
        <dbReference type="EMBL" id="ALO60839.1"/>
    </source>
</evidence>
<feature type="domain" description="C2H2-type" evidence="3">
    <location>
        <begin position="367"/>
        <end position="392"/>
    </location>
</feature>
<evidence type="ECO:0000256" key="2">
    <source>
        <dbReference type="SAM" id="MobiDB-lite"/>
    </source>
</evidence>
<sequence>MPRNIIDTARDDYDDYDHHYSAPEQSFSGHYPAHFHRAYQPKHRYYHHPYARHIPYSAATPPSPLHSSHRMDGREARFDYYDDHSPYPPPLSHRPRVSPLQVLQSQVKSPSSLSQLQNQNHVYDVRVGSGDGKKQSAHKPASATAPASKPSSSRYQLSRGAQRDAKHSQRVHLQIQRSYADSKAKKEDNKKAKKIARPVVNDLYKPKTDDEQSKTLLTRLLLALPYHRPPPLPPPMQGLDLEIIRREQQRAMEEARRQLIERVEKEKEKEKVASRKIVNIQLQVFVHARETRCHWGKCEAILNSWAVLEKHIFQSHFHPNRTLPEMVVNGERKIRCLWGDGECQEAFGTRNELHQHVLVLHMKFVSARCPFGGCEYNGHDFNQFMQHVNLIHSTATPDDFIPGLVHFRPSLPSSSPSLIHPLPSEPLPAYGPLTQTVALSSYKAPGSRMKKWVSRRCRSGKWPRMHAGSVRYEVKKGAQVAIKAYTDNARSVRLGLPPASEKEANGEMEKMKEAKEEVEKEAEVAKSKPESGGLVVTVSSRDLTPSTFINPSSNSSPLNKCRQDKTCLVISPSISLSGDSDQAPVSDDYVDSANSINSLNSKMSQGTRFSERLKRKMASL</sequence>
<feature type="compositionally biased region" description="Polar residues" evidence="2">
    <location>
        <begin position="101"/>
        <end position="110"/>
    </location>
</feature>
<dbReference type="AlphaFoldDB" id="A0A0S2LIX5"/>
<feature type="compositionally biased region" description="Low complexity" evidence="2">
    <location>
        <begin position="138"/>
        <end position="153"/>
    </location>
</feature>
<feature type="coiled-coil region" evidence="1">
    <location>
        <begin position="245"/>
        <end position="276"/>
    </location>
</feature>
<reference evidence="4 5" key="1">
    <citation type="journal article" date="2005" name="Science">
        <title>The genome of the basidiomycetous yeast and human pathogen Cryptococcus neoformans.</title>
        <authorList>
            <person name="Loftus B.J."/>
            <person name="Fung E."/>
            <person name="Roncaglia P."/>
            <person name="Rowley D."/>
            <person name="Amedeo P."/>
            <person name="Bruno D."/>
            <person name="Vamathevan J."/>
            <person name="Miranda M."/>
            <person name="Anderson I.J."/>
            <person name="Fraser J.A."/>
            <person name="Allen J.E."/>
            <person name="Bosdet I.E."/>
            <person name="Brent M.R."/>
            <person name="Chiu R."/>
            <person name="Doering T.L."/>
            <person name="Donlin M.J."/>
            <person name="D'Souza C.A."/>
            <person name="Fox D.S."/>
            <person name="Grinberg V."/>
            <person name="Fu J."/>
            <person name="Fukushima M."/>
            <person name="Haas B.J."/>
            <person name="Huang J.C."/>
            <person name="Janbon G."/>
            <person name="Jones S.J."/>
            <person name="Koo H.L."/>
            <person name="Krzywinski M.I."/>
            <person name="Kwon-Chung J.K."/>
            <person name="Lengeler K.B."/>
            <person name="Maiti R."/>
            <person name="Marra M.A."/>
            <person name="Marra R.E."/>
            <person name="Mathewson C.A."/>
            <person name="Mitchell T.G."/>
            <person name="Pertea M."/>
            <person name="Riggs F.R."/>
            <person name="Salzberg S.L."/>
            <person name="Schein J.E."/>
            <person name="Shvartsbeyn A."/>
            <person name="Shin H."/>
            <person name="Shumway M."/>
            <person name="Specht C.A."/>
            <person name="Suh B.B."/>
            <person name="Tenney A."/>
            <person name="Utterback T.R."/>
            <person name="Wickes B.L."/>
            <person name="Wortman J.R."/>
            <person name="Wye N.H."/>
            <person name="Kronstad J.W."/>
            <person name="Lodge J.K."/>
            <person name="Heitman J."/>
            <person name="Davis R.W."/>
            <person name="Fraser C.M."/>
            <person name="Hyman R.W."/>
        </authorList>
    </citation>
    <scope>NUCLEOTIDE SEQUENCE [LARGE SCALE GENOMIC DNA]</scope>
    <source>
        <strain evidence="5">JEC21 / ATCC MYA-565</strain>
    </source>
</reference>
<feature type="coiled-coil region" evidence="1">
    <location>
        <begin position="501"/>
        <end position="528"/>
    </location>
</feature>
<protein>
    <submittedName>
        <fullName evidence="4">Expressed protein</fullName>
    </submittedName>
</protein>
<dbReference type="GeneID" id="36393144"/>